<gene>
    <name evidence="2" type="ORF">CBR_g690</name>
</gene>
<evidence type="ECO:0008006" key="4">
    <source>
        <dbReference type="Google" id="ProtNLM"/>
    </source>
</evidence>
<feature type="region of interest" description="Disordered" evidence="1">
    <location>
        <begin position="551"/>
        <end position="606"/>
    </location>
</feature>
<feature type="compositionally biased region" description="Acidic residues" evidence="1">
    <location>
        <begin position="650"/>
        <end position="659"/>
    </location>
</feature>
<sequence>MDIGARVIPEGQLQQHMAPEKYGYRVNWVPGCLHPAVVDGKVTMAARLQSGHWLPLGWMHAGIVERWQFLVVLARVSIFNVNVKDHVLVVEHAKRCWEKIREEERQMVCAGYDFMADQGICSMVEGSCTAQEHGDYQNRYMARIRRRHGCKTVLGWVLVVYSLTYEHDGDVTMRFRDPLGVSFHLTYSDGLLRDIRYVAEDGLPGSAQAGKRTEKRSKISRLSAEVEGPCGPGRVEGCSAAQGDMSGPSDMREVRALMEAVEAYLVANFDNTNEVVIHSKRVTIQREEEERQTVRIMSMSVAQVEAALAEVMKYAKEGVHYNGDSELSLLQDRVPRYFIVAMDVRSTIMANGEGCVKARTLLQHFRESPHVRVDNDVEDSAYSLKGVVQWICSEGMCEEEDVDMTMQQTGGTYTPANLDKLLDTVARNGGMLVDGSKDELKSGAAEILVLSRMKDITQTPPKDFQDVPVIVDSMKKNDDDRNVIHEALHEVIEFALQGQDLIEFVPARTEVNIIFGRPLSGELLSAALERLGLASYDVERQREREEEWKRGISKLKERNESPPATPAPRNRASDVENRPPKAPEKRSREDGMSKVHRRTKKKITYKKDRMVEMIDLKASDDMHSAAREEAEEEHDQSISEKYDREKNEATSDEGGDSETSDGHSRETHDADDEDDRSSDGTTQDEGGVGQNTLTRVFCHVFAFDTVTTPATMTEPVWNKGGVHAWRDTGSKISQPLRPGQKSVRKFPVCARYYDERHGDEDR</sequence>
<reference evidence="2 3" key="1">
    <citation type="journal article" date="2018" name="Cell">
        <title>The Chara Genome: Secondary Complexity and Implications for Plant Terrestrialization.</title>
        <authorList>
            <person name="Nishiyama T."/>
            <person name="Sakayama H."/>
            <person name="Vries J.D."/>
            <person name="Buschmann H."/>
            <person name="Saint-Marcoux D."/>
            <person name="Ullrich K.K."/>
            <person name="Haas F.B."/>
            <person name="Vanderstraeten L."/>
            <person name="Becker D."/>
            <person name="Lang D."/>
            <person name="Vosolsobe S."/>
            <person name="Rombauts S."/>
            <person name="Wilhelmsson P.K.I."/>
            <person name="Janitza P."/>
            <person name="Kern R."/>
            <person name="Heyl A."/>
            <person name="Rumpler F."/>
            <person name="Villalobos L.I.A.C."/>
            <person name="Clay J.M."/>
            <person name="Skokan R."/>
            <person name="Toyoda A."/>
            <person name="Suzuki Y."/>
            <person name="Kagoshima H."/>
            <person name="Schijlen E."/>
            <person name="Tajeshwar N."/>
            <person name="Catarino B."/>
            <person name="Hetherington A.J."/>
            <person name="Saltykova A."/>
            <person name="Bonnot C."/>
            <person name="Breuninger H."/>
            <person name="Symeonidi A."/>
            <person name="Radhakrishnan G.V."/>
            <person name="Van Nieuwerburgh F."/>
            <person name="Deforce D."/>
            <person name="Chang C."/>
            <person name="Karol K.G."/>
            <person name="Hedrich R."/>
            <person name="Ulvskov P."/>
            <person name="Glockner G."/>
            <person name="Delwiche C.F."/>
            <person name="Petrasek J."/>
            <person name="Van de Peer Y."/>
            <person name="Friml J."/>
            <person name="Beilby M."/>
            <person name="Dolan L."/>
            <person name="Kohara Y."/>
            <person name="Sugano S."/>
            <person name="Fujiyama A."/>
            <person name="Delaux P.-M."/>
            <person name="Quint M."/>
            <person name="TheiBen G."/>
            <person name="Hagemann M."/>
            <person name="Harholt J."/>
            <person name="Dunand C."/>
            <person name="Zachgo S."/>
            <person name="Langdale J."/>
            <person name="Maumus F."/>
            <person name="Straeten D.V.D."/>
            <person name="Gould S.B."/>
            <person name="Rensing S.A."/>
        </authorList>
    </citation>
    <scope>NUCLEOTIDE SEQUENCE [LARGE SCALE GENOMIC DNA]</scope>
    <source>
        <strain evidence="2 3">S276</strain>
    </source>
</reference>
<comment type="caution">
    <text evidence="2">The sequence shown here is derived from an EMBL/GenBank/DDBJ whole genome shotgun (WGS) entry which is preliminary data.</text>
</comment>
<name>A0A388KC06_CHABU</name>
<dbReference type="Proteomes" id="UP000265515">
    <property type="component" value="Unassembled WGS sequence"/>
</dbReference>
<accession>A0A388KC06</accession>
<organism evidence="2 3">
    <name type="scientific">Chara braunii</name>
    <name type="common">Braun's stonewort</name>
    <dbReference type="NCBI Taxonomy" id="69332"/>
    <lineage>
        <taxon>Eukaryota</taxon>
        <taxon>Viridiplantae</taxon>
        <taxon>Streptophyta</taxon>
        <taxon>Charophyceae</taxon>
        <taxon>Charales</taxon>
        <taxon>Characeae</taxon>
        <taxon>Chara</taxon>
    </lineage>
</organism>
<feature type="compositionally biased region" description="Basic and acidic residues" evidence="1">
    <location>
        <begin position="635"/>
        <end position="649"/>
    </location>
</feature>
<dbReference type="Gene3D" id="1.10.20.10">
    <property type="entry name" value="Histone, subunit A"/>
    <property type="match status" value="1"/>
</dbReference>
<protein>
    <recommendedName>
        <fullName evidence="4">Histone H2A/H2B/H3 domain-containing protein</fullName>
    </recommendedName>
</protein>
<dbReference type="AlphaFoldDB" id="A0A388KC06"/>
<proteinExistence type="predicted"/>
<evidence type="ECO:0000313" key="3">
    <source>
        <dbReference type="Proteomes" id="UP000265515"/>
    </source>
</evidence>
<feature type="region of interest" description="Disordered" evidence="1">
    <location>
        <begin position="206"/>
        <end position="227"/>
    </location>
</feature>
<feature type="compositionally biased region" description="Polar residues" evidence="1">
    <location>
        <begin position="680"/>
        <end position="689"/>
    </location>
</feature>
<feature type="compositionally biased region" description="Basic and acidic residues" evidence="1">
    <location>
        <begin position="571"/>
        <end position="593"/>
    </location>
</feature>
<dbReference type="OrthoDB" id="420022at2759"/>
<dbReference type="Gramene" id="GBG67561">
    <property type="protein sequence ID" value="GBG67561"/>
    <property type="gene ID" value="CBR_g690"/>
</dbReference>
<evidence type="ECO:0000256" key="1">
    <source>
        <dbReference type="SAM" id="MobiDB-lite"/>
    </source>
</evidence>
<feature type="compositionally biased region" description="Basic residues" evidence="1">
    <location>
        <begin position="594"/>
        <end position="604"/>
    </location>
</feature>
<feature type="region of interest" description="Disordered" evidence="1">
    <location>
        <begin position="620"/>
        <end position="689"/>
    </location>
</feature>
<dbReference type="GO" id="GO:0046982">
    <property type="term" value="F:protein heterodimerization activity"/>
    <property type="evidence" value="ECO:0007669"/>
    <property type="project" value="InterPro"/>
</dbReference>
<feature type="compositionally biased region" description="Basic and acidic residues" evidence="1">
    <location>
        <begin position="551"/>
        <end position="560"/>
    </location>
</feature>
<dbReference type="EMBL" id="BFEA01000089">
    <property type="protein sequence ID" value="GBG67561.1"/>
    <property type="molecule type" value="Genomic_DNA"/>
</dbReference>
<evidence type="ECO:0000313" key="2">
    <source>
        <dbReference type="EMBL" id="GBG67561.1"/>
    </source>
</evidence>
<keyword evidence="3" id="KW-1185">Reference proteome</keyword>
<dbReference type="InterPro" id="IPR009072">
    <property type="entry name" value="Histone-fold"/>
</dbReference>